<keyword evidence="1" id="KW-0808">Transferase</keyword>
<organism evidence="3 4">
    <name type="scientific">Vallitalea pronyensis</name>
    <dbReference type="NCBI Taxonomy" id="1348613"/>
    <lineage>
        <taxon>Bacteria</taxon>
        <taxon>Bacillati</taxon>
        <taxon>Bacillota</taxon>
        <taxon>Clostridia</taxon>
        <taxon>Lachnospirales</taxon>
        <taxon>Vallitaleaceae</taxon>
        <taxon>Vallitalea</taxon>
    </lineage>
</organism>
<gene>
    <name evidence="3" type="ORF">HZI73_16770</name>
</gene>
<dbReference type="KEGG" id="vpy:HZI73_16770"/>
<dbReference type="Gene3D" id="3.40.50.150">
    <property type="entry name" value="Vaccinia Virus protein VP39"/>
    <property type="match status" value="1"/>
</dbReference>
<feature type="domain" description="Methyltransferase" evidence="2">
    <location>
        <begin position="51"/>
        <end position="150"/>
    </location>
</feature>
<dbReference type="InterPro" id="IPR029063">
    <property type="entry name" value="SAM-dependent_MTases_sf"/>
</dbReference>
<evidence type="ECO:0000259" key="2">
    <source>
        <dbReference type="Pfam" id="PF13649"/>
    </source>
</evidence>
<name>A0A8J8SHH2_9FIRM</name>
<dbReference type="RefSeq" id="WP_212694532.1">
    <property type="nucleotide sequence ID" value="NZ_CP058649.1"/>
</dbReference>
<evidence type="ECO:0000313" key="3">
    <source>
        <dbReference type="EMBL" id="QUI23845.1"/>
    </source>
</evidence>
<dbReference type="Proteomes" id="UP000683246">
    <property type="component" value="Chromosome"/>
</dbReference>
<evidence type="ECO:0000313" key="4">
    <source>
        <dbReference type="Proteomes" id="UP000683246"/>
    </source>
</evidence>
<evidence type="ECO:0000256" key="1">
    <source>
        <dbReference type="ARBA" id="ARBA00022679"/>
    </source>
</evidence>
<dbReference type="CDD" id="cd02440">
    <property type="entry name" value="AdoMet_MTases"/>
    <property type="match status" value="1"/>
</dbReference>
<proteinExistence type="predicted"/>
<dbReference type="SUPFAM" id="SSF53335">
    <property type="entry name" value="S-adenosyl-L-methionine-dependent methyltransferases"/>
    <property type="match status" value="1"/>
</dbReference>
<protein>
    <submittedName>
        <fullName evidence="3">Class I SAM-dependent methyltransferase</fullName>
    </submittedName>
</protein>
<dbReference type="InterPro" id="IPR041698">
    <property type="entry name" value="Methyltransf_25"/>
</dbReference>
<dbReference type="Pfam" id="PF13649">
    <property type="entry name" value="Methyltransf_25"/>
    <property type="match status" value="1"/>
</dbReference>
<dbReference type="AlphaFoldDB" id="A0A8J8SHH2"/>
<dbReference type="PANTHER" id="PTHR43861">
    <property type="entry name" value="TRANS-ACONITATE 2-METHYLTRANSFERASE-RELATED"/>
    <property type="match status" value="1"/>
</dbReference>
<dbReference type="GO" id="GO:0008168">
    <property type="term" value="F:methyltransferase activity"/>
    <property type="evidence" value="ECO:0007669"/>
    <property type="project" value="UniProtKB-KW"/>
</dbReference>
<accession>A0A8J8SHH2</accession>
<keyword evidence="4" id="KW-1185">Reference proteome</keyword>
<sequence length="280" mass="32688">MKKNIDKQIHDYYDLNPKKEWLRTQKNYYSNIEFEIVQRKIKEHIEPSSKILDLGCGTGRHALALAKMGHYVGLVDISMQSLNFAVEKFKELGLEKNILHVTCCKAEEYVPQPGEYYDNVLIFGPFYHILKLRDRVACLKNILSFLKPGGRVFAIFLTRCSVLKDFLKRGYFNETRTLFEKKYMQHGEYYPLNDKLGNEYMPPIVTHTLDEATKLFIKNNLEVETAVACESYAAFMKPYIDNIINSEEEFSNMIDVLVLFNGYNYIIDNADHFLVIGRFK</sequence>
<reference evidence="3" key="1">
    <citation type="submission" date="2020-07" db="EMBL/GenBank/DDBJ databases">
        <title>Vallitalea pronyensis genome.</title>
        <authorList>
            <person name="Postec A."/>
        </authorList>
    </citation>
    <scope>NUCLEOTIDE SEQUENCE</scope>
    <source>
        <strain evidence="3">FatNI3</strain>
    </source>
</reference>
<dbReference type="GO" id="GO:0032259">
    <property type="term" value="P:methylation"/>
    <property type="evidence" value="ECO:0007669"/>
    <property type="project" value="UniProtKB-KW"/>
</dbReference>
<keyword evidence="3" id="KW-0489">Methyltransferase</keyword>
<dbReference type="EMBL" id="CP058649">
    <property type="protein sequence ID" value="QUI23845.1"/>
    <property type="molecule type" value="Genomic_DNA"/>
</dbReference>